<dbReference type="InterPro" id="IPR039425">
    <property type="entry name" value="RNA_pol_sigma-70-like"/>
</dbReference>
<feature type="domain" description="RNA polymerase sigma factor 70 region 4 type 2" evidence="7">
    <location>
        <begin position="119"/>
        <end position="168"/>
    </location>
</feature>
<dbReference type="RefSeq" id="WP_252589242.1">
    <property type="nucleotide sequence ID" value="NZ_JAMWYS010000053.1"/>
</dbReference>
<keyword evidence="4" id="KW-0804">Transcription</keyword>
<dbReference type="Gene3D" id="1.10.10.10">
    <property type="entry name" value="Winged helix-like DNA-binding domain superfamily/Winged helix DNA-binding domain"/>
    <property type="match status" value="1"/>
</dbReference>
<keyword evidence="2" id="KW-0805">Transcription regulation</keyword>
<evidence type="ECO:0000256" key="4">
    <source>
        <dbReference type="ARBA" id="ARBA00023163"/>
    </source>
</evidence>
<evidence type="ECO:0000259" key="6">
    <source>
        <dbReference type="Pfam" id="PF04542"/>
    </source>
</evidence>
<dbReference type="GO" id="GO:0016987">
    <property type="term" value="F:sigma factor activity"/>
    <property type="evidence" value="ECO:0007669"/>
    <property type="project" value="UniProtKB-KW"/>
</dbReference>
<dbReference type="PANTHER" id="PTHR43133">
    <property type="entry name" value="RNA POLYMERASE ECF-TYPE SIGMA FACTO"/>
    <property type="match status" value="1"/>
</dbReference>
<sequence length="197" mass="23711">MNTWNEFKNGNKDAFVLLYKAHYRYLCTYGHQISNDMELVEECVQQLFYELWDNRERLKEVQFVKTYLQTYLRRKINRELTKQNRSESLETSHYLELEQEHSFEEMLIKRVESENLKIKLEKAFSKLSASQLELIRLRFYENLSYDEISQLTGFSHSIIYNQISRALKIIRKHLTVTVITTLGILVLILFAIRLFIK</sequence>
<keyword evidence="9" id="KW-1185">Reference proteome</keyword>
<dbReference type="Proteomes" id="UP001155182">
    <property type="component" value="Unassembled WGS sequence"/>
</dbReference>
<name>A0A9X2F3R4_9SPHI</name>
<evidence type="ECO:0000256" key="5">
    <source>
        <dbReference type="SAM" id="Phobius"/>
    </source>
</evidence>
<dbReference type="Pfam" id="PF04542">
    <property type="entry name" value="Sigma70_r2"/>
    <property type="match status" value="1"/>
</dbReference>
<evidence type="ECO:0000256" key="1">
    <source>
        <dbReference type="ARBA" id="ARBA00010641"/>
    </source>
</evidence>
<keyword evidence="5" id="KW-0812">Transmembrane</keyword>
<keyword evidence="3" id="KW-0731">Sigma factor</keyword>
<keyword evidence="5" id="KW-1133">Transmembrane helix</keyword>
<evidence type="ECO:0000313" key="8">
    <source>
        <dbReference type="EMBL" id="MCO4294212.1"/>
    </source>
</evidence>
<dbReference type="PANTHER" id="PTHR43133:SF46">
    <property type="entry name" value="RNA POLYMERASE SIGMA-70 FACTOR ECF SUBFAMILY"/>
    <property type="match status" value="1"/>
</dbReference>
<comment type="similarity">
    <text evidence="1">Belongs to the sigma-70 factor family. ECF subfamily.</text>
</comment>
<dbReference type="SUPFAM" id="SSF88659">
    <property type="entry name" value="Sigma3 and sigma4 domains of RNA polymerase sigma factors"/>
    <property type="match status" value="1"/>
</dbReference>
<dbReference type="InterPro" id="IPR013249">
    <property type="entry name" value="RNA_pol_sigma70_r4_t2"/>
</dbReference>
<dbReference type="InterPro" id="IPR013324">
    <property type="entry name" value="RNA_pol_sigma_r3/r4-like"/>
</dbReference>
<dbReference type="InterPro" id="IPR007627">
    <property type="entry name" value="RNA_pol_sigma70_r2"/>
</dbReference>
<dbReference type="NCBIfam" id="TIGR02937">
    <property type="entry name" value="sigma70-ECF"/>
    <property type="match status" value="1"/>
</dbReference>
<dbReference type="InterPro" id="IPR014284">
    <property type="entry name" value="RNA_pol_sigma-70_dom"/>
</dbReference>
<accession>A0A9X2F3R4</accession>
<dbReference type="InterPro" id="IPR036388">
    <property type="entry name" value="WH-like_DNA-bd_sf"/>
</dbReference>
<feature type="domain" description="RNA polymerase sigma-70 region 2" evidence="6">
    <location>
        <begin position="18"/>
        <end position="85"/>
    </location>
</feature>
<evidence type="ECO:0000313" key="9">
    <source>
        <dbReference type="Proteomes" id="UP001155182"/>
    </source>
</evidence>
<protein>
    <submittedName>
        <fullName evidence="8">Sigma-70 family RNA polymerase sigma factor</fullName>
    </submittedName>
</protein>
<comment type="caution">
    <text evidence="8">The sequence shown here is derived from an EMBL/GenBank/DDBJ whole genome shotgun (WGS) entry which is preliminary data.</text>
</comment>
<proteinExistence type="inferred from homology"/>
<evidence type="ECO:0000259" key="7">
    <source>
        <dbReference type="Pfam" id="PF08281"/>
    </source>
</evidence>
<dbReference type="SUPFAM" id="SSF88946">
    <property type="entry name" value="Sigma2 domain of RNA polymerase sigma factors"/>
    <property type="match status" value="1"/>
</dbReference>
<evidence type="ECO:0000256" key="3">
    <source>
        <dbReference type="ARBA" id="ARBA00023082"/>
    </source>
</evidence>
<feature type="transmembrane region" description="Helical" evidence="5">
    <location>
        <begin position="174"/>
        <end position="196"/>
    </location>
</feature>
<dbReference type="GO" id="GO:0003677">
    <property type="term" value="F:DNA binding"/>
    <property type="evidence" value="ECO:0007669"/>
    <property type="project" value="InterPro"/>
</dbReference>
<dbReference type="AlphaFoldDB" id="A0A9X2F3R4"/>
<gene>
    <name evidence="8" type="ORF">NF867_15230</name>
</gene>
<dbReference type="InterPro" id="IPR013325">
    <property type="entry name" value="RNA_pol_sigma_r2"/>
</dbReference>
<evidence type="ECO:0000256" key="2">
    <source>
        <dbReference type="ARBA" id="ARBA00023015"/>
    </source>
</evidence>
<dbReference type="Pfam" id="PF08281">
    <property type="entry name" value="Sigma70_r4_2"/>
    <property type="match status" value="1"/>
</dbReference>
<keyword evidence="5" id="KW-0472">Membrane</keyword>
<dbReference type="Gene3D" id="1.10.1740.10">
    <property type="match status" value="1"/>
</dbReference>
<reference evidence="8" key="1">
    <citation type="submission" date="2022-06" db="EMBL/GenBank/DDBJ databases">
        <title>Solitalea sp. MAHUQ-68 isolated from rhizospheric soil.</title>
        <authorList>
            <person name="Huq M.A."/>
        </authorList>
    </citation>
    <scope>NUCLEOTIDE SEQUENCE</scope>
    <source>
        <strain evidence="8">MAHUQ-68</strain>
    </source>
</reference>
<organism evidence="8 9">
    <name type="scientific">Solitalea agri</name>
    <dbReference type="NCBI Taxonomy" id="2953739"/>
    <lineage>
        <taxon>Bacteria</taxon>
        <taxon>Pseudomonadati</taxon>
        <taxon>Bacteroidota</taxon>
        <taxon>Sphingobacteriia</taxon>
        <taxon>Sphingobacteriales</taxon>
        <taxon>Sphingobacteriaceae</taxon>
        <taxon>Solitalea</taxon>
    </lineage>
</organism>
<dbReference type="EMBL" id="JAMWYS010000053">
    <property type="protein sequence ID" value="MCO4294212.1"/>
    <property type="molecule type" value="Genomic_DNA"/>
</dbReference>
<dbReference type="GO" id="GO:0006352">
    <property type="term" value="P:DNA-templated transcription initiation"/>
    <property type="evidence" value="ECO:0007669"/>
    <property type="project" value="InterPro"/>
</dbReference>